<evidence type="ECO:0000313" key="2">
    <source>
        <dbReference type="EMBL" id="SHK25759.1"/>
    </source>
</evidence>
<reference evidence="2 3" key="1">
    <citation type="submission" date="2016-11" db="EMBL/GenBank/DDBJ databases">
        <authorList>
            <person name="Jaros S."/>
            <person name="Januszkiewicz K."/>
            <person name="Wedrychowicz H."/>
        </authorList>
    </citation>
    <scope>NUCLEOTIDE SEQUENCE [LARGE SCALE GENOMIC DNA]</scope>
    <source>
        <strain evidence="2 3">DSM 43832</strain>
    </source>
</reference>
<proteinExistence type="predicted"/>
<dbReference type="OrthoDB" id="9787127at2"/>
<dbReference type="RefSeq" id="WP_073456052.1">
    <property type="nucleotide sequence ID" value="NZ_FRAP01000004.1"/>
</dbReference>
<dbReference type="PANTHER" id="PTHR37292">
    <property type="entry name" value="VNG6097C"/>
    <property type="match status" value="1"/>
</dbReference>
<feature type="domain" description="GmrSD restriction endonucleases N-terminal" evidence="1">
    <location>
        <begin position="6"/>
        <end position="214"/>
    </location>
</feature>
<evidence type="ECO:0000259" key="1">
    <source>
        <dbReference type="Pfam" id="PF03235"/>
    </source>
</evidence>
<protein>
    <recommendedName>
        <fullName evidence="1">GmrSD restriction endonucleases N-terminal domain-containing protein</fullName>
    </recommendedName>
</protein>
<evidence type="ECO:0000313" key="3">
    <source>
        <dbReference type="Proteomes" id="UP000184363"/>
    </source>
</evidence>
<keyword evidence="3" id="KW-1185">Reference proteome</keyword>
<dbReference type="AlphaFoldDB" id="A0A1M6QZQ6"/>
<dbReference type="Proteomes" id="UP000184363">
    <property type="component" value="Unassembled WGS sequence"/>
</dbReference>
<name>A0A1M6QZQ6_PSETH</name>
<gene>
    <name evidence="2" type="ORF">SAMN05443637_104106</name>
</gene>
<accession>A0A1M6QZQ6</accession>
<dbReference type="EMBL" id="FRAP01000004">
    <property type="protein sequence ID" value="SHK25759.1"/>
    <property type="molecule type" value="Genomic_DNA"/>
</dbReference>
<dbReference type="STRING" id="1848.SAMN05443637_104106"/>
<dbReference type="PANTHER" id="PTHR37292:SF2">
    <property type="entry name" value="DUF262 DOMAIN-CONTAINING PROTEIN"/>
    <property type="match status" value="1"/>
</dbReference>
<sequence>MAKLGAILDQIDAGTMLLPEFQRGYVWNRDQVRGLMRSLYRGYPVGALLVWETDAAGQAVRGGPAGITGTRSLLLDGQQRVTTLYGVIRGRPPAFFEGDPEAFRGLRFNVETEAFEFYGPVKMKEDPRWIDVTGLFVEGPAPVYARLSNHPETAERFPEYVDRIQRLRNILERDFHIETISGPDKTVDVVVDIFNRVNSGGTKLSKGDLALARICAEWADARPTMRRNLDRWAARGLRFTPDWLLRNVNAVATGKAPFAALEHVSAVEFQDALYKALHNIDHLLDLIAGRLGLDHDRVLMGRAAFPVLGRLLHARGGRFADLHEADRALCWYVHAAVRGRFATSADTMLGRDLETIDREGIDGVITSLRRTRKGSLTIDAQDFEGAGRGSRSYPLLYMVTRTRGALDLVTGRPAGLDTGAVEVHEIFPKSLLVGHGYTRNEVNAVANFAFVAPSSAMALTNRAPAEYLPTIDPAIRASQWIPDDPRLWRPENYRKFLAARRKLLAAAANDFLADLMAGSVPATWRVPPLVVTDETAETDARAAQIAALVEELTGLGFARPELGQEILDPASGRVLAVAEAYWPDGLQAGQGKPVVLELDPDEADIPRLTELGVEVFTSVDALRGYVHRLREVVSGDRPDTSPGIAEPEEPVEIPVPAGALDAALFTLIERCRTEVDYNPIQLTEMAHQHGALGAIRRLVMAPTPSDGFVRLWSVDRLDLTVEALVLDERFSSFFTEAEIAAARRRLEQARPVVAR</sequence>
<organism evidence="2 3">
    <name type="scientific">Pseudonocardia thermophila</name>
    <dbReference type="NCBI Taxonomy" id="1848"/>
    <lineage>
        <taxon>Bacteria</taxon>
        <taxon>Bacillati</taxon>
        <taxon>Actinomycetota</taxon>
        <taxon>Actinomycetes</taxon>
        <taxon>Pseudonocardiales</taxon>
        <taxon>Pseudonocardiaceae</taxon>
        <taxon>Pseudonocardia</taxon>
    </lineage>
</organism>
<dbReference type="Pfam" id="PF03235">
    <property type="entry name" value="GmrSD_N"/>
    <property type="match status" value="1"/>
</dbReference>
<dbReference type="InterPro" id="IPR004919">
    <property type="entry name" value="GmrSD_N"/>
</dbReference>